<keyword evidence="1" id="KW-0732">Signal</keyword>
<evidence type="ECO:0000313" key="2">
    <source>
        <dbReference type="EMBL" id="MVN88860.1"/>
    </source>
</evidence>
<feature type="signal peptide" evidence="1">
    <location>
        <begin position="1"/>
        <end position="22"/>
    </location>
</feature>
<dbReference type="Proteomes" id="UP000483286">
    <property type="component" value="Unassembled WGS sequence"/>
</dbReference>
<sequence length="585" mass="59990">MRRSTRLLLGSLLICSALPASAASLSPRTLLSVPGDTPLELRPLTSGLVACLGDRLLLLGAGGEMRRSLSTGDRCAGLSVSSDSRYALTRTAEQVSVWRLADGVRLARLETPGVVGAGFSGAQDLLIGSGRGTERVSLTTLARTAPVGDGVDALVTAPDGLRVVVTRGQRVQLLDSATLSIQSAVACAVPCTLGPVAFSLDGRTAAVQAGGEVYALRAGFPASVVVRRSDAAGAVVSALPRPDGSVLALRVGQAEVRDLQTGHRERLLPVAGLQAAPAALTPSGRVLTVQGNVLLDSAPDLTTPRTLLTLPGVLTGGGLDPATNEALALLPGGALKLGTRAAAGDVMAVQTMNRFTWLLSGDRAGGATLSQFSGGQRRPGASLRTGTHLSVSHWGNHAAVWDDTRLVVVAQKTGQVAVTLPVSGAARVTVSPDATRAYVFPRSGDPAVILTANAKRFPLPVVAGVRYADVHISGKGQFAYVRAGGGLDLYRPGQRSPFAALPTVSDQEGGVRYSPDSAHLAAVTRADAGWQVTLLDPETGRVTATSAPLGDRPAFLAWSADSRSLTVGAGLGTALNNVTVFEVTP</sequence>
<dbReference type="InterPro" id="IPR051200">
    <property type="entry name" value="Host-pathogen_enzymatic-act"/>
</dbReference>
<dbReference type="EMBL" id="WQLB01000036">
    <property type="protein sequence ID" value="MVN88860.1"/>
    <property type="molecule type" value="Genomic_DNA"/>
</dbReference>
<accession>A0A7C9LX45</accession>
<name>A0A7C9LX45_9DEIO</name>
<keyword evidence="3" id="KW-1185">Reference proteome</keyword>
<comment type="caution">
    <text evidence="2">The sequence shown here is derived from an EMBL/GenBank/DDBJ whole genome shotgun (WGS) entry which is preliminary data.</text>
</comment>
<dbReference type="PANTHER" id="PTHR47197">
    <property type="entry name" value="PROTEIN NIRF"/>
    <property type="match status" value="1"/>
</dbReference>
<dbReference type="SUPFAM" id="SSF50969">
    <property type="entry name" value="YVTN repeat-like/Quinoprotein amine dehydrogenase"/>
    <property type="match status" value="1"/>
</dbReference>
<feature type="chain" id="PRO_5028820543" description="WD40 repeat domain-containing protein" evidence="1">
    <location>
        <begin position="23"/>
        <end position="585"/>
    </location>
</feature>
<gene>
    <name evidence="2" type="ORF">GO986_19140</name>
</gene>
<evidence type="ECO:0000313" key="3">
    <source>
        <dbReference type="Proteomes" id="UP000483286"/>
    </source>
</evidence>
<organism evidence="2 3">
    <name type="scientific">Deinococcus arboris</name>
    <dbReference type="NCBI Taxonomy" id="2682977"/>
    <lineage>
        <taxon>Bacteria</taxon>
        <taxon>Thermotogati</taxon>
        <taxon>Deinococcota</taxon>
        <taxon>Deinococci</taxon>
        <taxon>Deinococcales</taxon>
        <taxon>Deinococcaceae</taxon>
        <taxon>Deinococcus</taxon>
    </lineage>
</organism>
<reference evidence="2 3" key="1">
    <citation type="submission" date="2019-12" db="EMBL/GenBank/DDBJ databases">
        <title>Deinococcus sp. HMF7620 Genome sequencing and assembly.</title>
        <authorList>
            <person name="Kang H."/>
            <person name="Kim H."/>
            <person name="Joh K."/>
        </authorList>
    </citation>
    <scope>NUCLEOTIDE SEQUENCE [LARGE SCALE GENOMIC DNA]</scope>
    <source>
        <strain evidence="2 3">HMF7620</strain>
    </source>
</reference>
<dbReference type="SUPFAM" id="SSF82171">
    <property type="entry name" value="DPP6 N-terminal domain-like"/>
    <property type="match status" value="1"/>
</dbReference>
<evidence type="ECO:0008006" key="4">
    <source>
        <dbReference type="Google" id="ProtNLM"/>
    </source>
</evidence>
<dbReference type="Gene3D" id="2.130.10.10">
    <property type="entry name" value="YVTN repeat-like/Quinoprotein amine dehydrogenase"/>
    <property type="match status" value="2"/>
</dbReference>
<dbReference type="InterPro" id="IPR015943">
    <property type="entry name" value="WD40/YVTN_repeat-like_dom_sf"/>
</dbReference>
<dbReference type="AlphaFoldDB" id="A0A7C9LX45"/>
<proteinExistence type="predicted"/>
<evidence type="ECO:0000256" key="1">
    <source>
        <dbReference type="SAM" id="SignalP"/>
    </source>
</evidence>
<protein>
    <recommendedName>
        <fullName evidence="4">WD40 repeat domain-containing protein</fullName>
    </recommendedName>
</protein>
<dbReference type="PANTHER" id="PTHR47197:SF3">
    <property type="entry name" value="DIHYDRO-HEME D1 DEHYDROGENASE"/>
    <property type="match status" value="1"/>
</dbReference>
<dbReference type="InterPro" id="IPR011044">
    <property type="entry name" value="Quino_amine_DH_bsu"/>
</dbReference>
<dbReference type="RefSeq" id="WP_157461045.1">
    <property type="nucleotide sequence ID" value="NZ_WQLB01000036.1"/>
</dbReference>